<evidence type="ECO:0000313" key="2">
    <source>
        <dbReference type="Proteomes" id="UP000236291"/>
    </source>
</evidence>
<dbReference type="Proteomes" id="UP000236291">
    <property type="component" value="Unassembled WGS sequence"/>
</dbReference>
<evidence type="ECO:0000313" key="1">
    <source>
        <dbReference type="EMBL" id="PNX63793.1"/>
    </source>
</evidence>
<dbReference type="EMBL" id="ASHM01158705">
    <property type="protein sequence ID" value="PNX63793.1"/>
    <property type="molecule type" value="Genomic_DNA"/>
</dbReference>
<reference evidence="1 2" key="2">
    <citation type="journal article" date="2017" name="Front. Plant Sci.">
        <title>Gene Classification and Mining of Molecular Markers Useful in Red Clover (Trifolium pratense) Breeding.</title>
        <authorList>
            <person name="Istvanek J."/>
            <person name="Dluhosova J."/>
            <person name="Dluhos P."/>
            <person name="Patkova L."/>
            <person name="Nedelnik J."/>
            <person name="Repkova J."/>
        </authorList>
    </citation>
    <scope>NUCLEOTIDE SEQUENCE [LARGE SCALE GENOMIC DNA]</scope>
    <source>
        <strain evidence="2">cv. Tatra</strain>
        <tissue evidence="1">Young leaves</tissue>
    </source>
</reference>
<comment type="caution">
    <text evidence="1">The sequence shown here is derived from an EMBL/GenBank/DDBJ whole genome shotgun (WGS) entry which is preliminary data.</text>
</comment>
<dbReference type="AlphaFoldDB" id="A0A2K3KC08"/>
<reference evidence="1 2" key="1">
    <citation type="journal article" date="2014" name="Am. J. Bot.">
        <title>Genome assembly and annotation for red clover (Trifolium pratense; Fabaceae).</title>
        <authorList>
            <person name="Istvanek J."/>
            <person name="Jaros M."/>
            <person name="Krenek A."/>
            <person name="Repkova J."/>
        </authorList>
    </citation>
    <scope>NUCLEOTIDE SEQUENCE [LARGE SCALE GENOMIC DNA]</scope>
    <source>
        <strain evidence="2">cv. Tatra</strain>
        <tissue evidence="1">Young leaves</tissue>
    </source>
</reference>
<feature type="non-terminal residue" evidence="1">
    <location>
        <position position="1"/>
    </location>
</feature>
<organism evidence="1 2">
    <name type="scientific">Trifolium pratense</name>
    <name type="common">Red clover</name>
    <dbReference type="NCBI Taxonomy" id="57577"/>
    <lineage>
        <taxon>Eukaryota</taxon>
        <taxon>Viridiplantae</taxon>
        <taxon>Streptophyta</taxon>
        <taxon>Embryophyta</taxon>
        <taxon>Tracheophyta</taxon>
        <taxon>Spermatophyta</taxon>
        <taxon>Magnoliopsida</taxon>
        <taxon>eudicotyledons</taxon>
        <taxon>Gunneridae</taxon>
        <taxon>Pentapetalae</taxon>
        <taxon>rosids</taxon>
        <taxon>fabids</taxon>
        <taxon>Fabales</taxon>
        <taxon>Fabaceae</taxon>
        <taxon>Papilionoideae</taxon>
        <taxon>50 kb inversion clade</taxon>
        <taxon>NPAAA clade</taxon>
        <taxon>Hologalegina</taxon>
        <taxon>IRL clade</taxon>
        <taxon>Trifolieae</taxon>
        <taxon>Trifolium</taxon>
    </lineage>
</organism>
<name>A0A2K3KC08_TRIPR</name>
<protein>
    <submittedName>
        <fullName evidence="1">Uncharacterized protein</fullName>
    </submittedName>
</protein>
<proteinExistence type="predicted"/>
<gene>
    <name evidence="1" type="ORF">L195_g061798</name>
</gene>
<sequence>GWLLQLFVNLDGFMVLWMSWKGLRVQLNPSKLYSLMPRTNKNKVMLSKFG</sequence>
<accession>A0A2K3KC08</accession>